<comment type="caution">
    <text evidence="1">The sequence shown here is derived from an EMBL/GenBank/DDBJ whole genome shotgun (WGS) entry which is preliminary data.</text>
</comment>
<evidence type="ECO:0000313" key="2">
    <source>
        <dbReference type="Proteomes" id="UP000805193"/>
    </source>
</evidence>
<accession>A0AC60P4V9</accession>
<name>A0AC60P4V9_IXOPE</name>
<reference evidence="1 2" key="1">
    <citation type="journal article" date="2020" name="Cell">
        <title>Large-Scale Comparative Analyses of Tick Genomes Elucidate Their Genetic Diversity and Vector Capacities.</title>
        <authorList>
            <consortium name="Tick Genome and Microbiome Consortium (TIGMIC)"/>
            <person name="Jia N."/>
            <person name="Wang J."/>
            <person name="Shi W."/>
            <person name="Du L."/>
            <person name="Sun Y."/>
            <person name="Zhan W."/>
            <person name="Jiang J.F."/>
            <person name="Wang Q."/>
            <person name="Zhang B."/>
            <person name="Ji P."/>
            <person name="Bell-Sakyi L."/>
            <person name="Cui X.M."/>
            <person name="Yuan T.T."/>
            <person name="Jiang B.G."/>
            <person name="Yang W.F."/>
            <person name="Lam T.T."/>
            <person name="Chang Q.C."/>
            <person name="Ding S.J."/>
            <person name="Wang X.J."/>
            <person name="Zhu J.G."/>
            <person name="Ruan X.D."/>
            <person name="Zhao L."/>
            <person name="Wei J.T."/>
            <person name="Ye R.Z."/>
            <person name="Que T.C."/>
            <person name="Du C.H."/>
            <person name="Zhou Y.H."/>
            <person name="Cheng J.X."/>
            <person name="Dai P.F."/>
            <person name="Guo W.B."/>
            <person name="Han X.H."/>
            <person name="Huang E.J."/>
            <person name="Li L.F."/>
            <person name="Wei W."/>
            <person name="Gao Y.C."/>
            <person name="Liu J.Z."/>
            <person name="Shao H.Z."/>
            <person name="Wang X."/>
            <person name="Wang C.C."/>
            <person name="Yang T.C."/>
            <person name="Huo Q.B."/>
            <person name="Li W."/>
            <person name="Chen H.Y."/>
            <person name="Chen S.E."/>
            <person name="Zhou L.G."/>
            <person name="Ni X.B."/>
            <person name="Tian J.H."/>
            <person name="Sheng Y."/>
            <person name="Liu T."/>
            <person name="Pan Y.S."/>
            <person name="Xia L.Y."/>
            <person name="Li J."/>
            <person name="Zhao F."/>
            <person name="Cao W.C."/>
        </authorList>
    </citation>
    <scope>NUCLEOTIDE SEQUENCE [LARGE SCALE GENOMIC DNA]</scope>
    <source>
        <strain evidence="1">Iper-2018</strain>
    </source>
</reference>
<organism evidence="1 2">
    <name type="scientific">Ixodes persulcatus</name>
    <name type="common">Taiga tick</name>
    <dbReference type="NCBI Taxonomy" id="34615"/>
    <lineage>
        <taxon>Eukaryota</taxon>
        <taxon>Metazoa</taxon>
        <taxon>Ecdysozoa</taxon>
        <taxon>Arthropoda</taxon>
        <taxon>Chelicerata</taxon>
        <taxon>Arachnida</taxon>
        <taxon>Acari</taxon>
        <taxon>Parasitiformes</taxon>
        <taxon>Ixodida</taxon>
        <taxon>Ixodoidea</taxon>
        <taxon>Ixodidae</taxon>
        <taxon>Ixodinae</taxon>
        <taxon>Ixodes</taxon>
    </lineage>
</organism>
<sequence length="144" mass="15038">MARTAEPRKKAADQEIRTEKDAIKGLPAPDLSMTNGEANRKLPAHCPGGTHEPPDNDAVRKTAHHADGSFSTPSKQVKRGKAAAGSGRPVVGTLPSSGKYLSVIGTRRTGTQSEDEALLPQARPGVFFDLGEPSDGKGDAVKAS</sequence>
<keyword evidence="2" id="KW-1185">Reference proteome</keyword>
<evidence type="ECO:0000313" key="1">
    <source>
        <dbReference type="EMBL" id="KAG0414474.1"/>
    </source>
</evidence>
<dbReference type="EMBL" id="JABSTQ010011178">
    <property type="protein sequence ID" value="KAG0414474.1"/>
    <property type="molecule type" value="Genomic_DNA"/>
</dbReference>
<proteinExistence type="predicted"/>
<gene>
    <name evidence="1" type="ORF">HPB47_008418</name>
</gene>
<dbReference type="Proteomes" id="UP000805193">
    <property type="component" value="Unassembled WGS sequence"/>
</dbReference>
<protein>
    <submittedName>
        <fullName evidence="1">Uncharacterized protein</fullName>
    </submittedName>
</protein>